<evidence type="ECO:0000259" key="1">
    <source>
        <dbReference type="Pfam" id="PF13400"/>
    </source>
</evidence>
<sequence>MWWMKSRLRSERGASAVMLAFLLVPLIGAVGFAIDVGALYAERGQLQNGADAAALAIAEDCSDGVCSNPGGLAASYTNGNANDGAANVLAPDFSVSGQVTIRSSTRVSGTNAPAISHPFAAILGIPASTVGATATAQWGGVGSGPVLALALSWCEFQESLAASGNHVTIRTDTNKTCKRFPSTEIIPGGFGWLDNTTAPCEATINLSLNLNAAGELWVDSDAGGDAPSACKSQLPSLLGKSVLIPIYDLTQGTGTNARYRIYAFAGFTITGWKFPSTQVLDPLAPICASGLTCPNGSWRGIQGTFTKWVSIDNAFGPGGPDLNDTIVTLIK</sequence>
<reference evidence="2 3" key="1">
    <citation type="submission" date="2019-03" db="EMBL/GenBank/DDBJ databases">
        <title>Genomics of glacier-inhabiting Cryobacterium strains.</title>
        <authorList>
            <person name="Liu Q."/>
            <person name="Xin Y.-H."/>
        </authorList>
    </citation>
    <scope>NUCLEOTIDE SEQUENCE [LARGE SCALE GENOMIC DNA]</scope>
    <source>
        <strain evidence="2 3">Hh4</strain>
    </source>
</reference>
<dbReference type="Pfam" id="PF13400">
    <property type="entry name" value="Tad"/>
    <property type="match status" value="1"/>
</dbReference>
<gene>
    <name evidence="2" type="ORF">E3T48_11570</name>
</gene>
<dbReference type="EMBL" id="SOHH01000075">
    <property type="protein sequence ID" value="TFD75684.1"/>
    <property type="molecule type" value="Genomic_DNA"/>
</dbReference>
<dbReference type="OrthoDB" id="5187898at2"/>
<evidence type="ECO:0000313" key="3">
    <source>
        <dbReference type="Proteomes" id="UP000298313"/>
    </source>
</evidence>
<organism evidence="2 3">
    <name type="scientific">Cryobacterium fucosi</name>
    <dbReference type="NCBI Taxonomy" id="1259157"/>
    <lineage>
        <taxon>Bacteria</taxon>
        <taxon>Bacillati</taxon>
        <taxon>Actinomycetota</taxon>
        <taxon>Actinomycetes</taxon>
        <taxon>Micrococcales</taxon>
        <taxon>Microbacteriaceae</taxon>
        <taxon>Cryobacterium</taxon>
    </lineage>
</organism>
<keyword evidence="3" id="KW-1185">Reference proteome</keyword>
<comment type="caution">
    <text evidence="2">The sequence shown here is derived from an EMBL/GenBank/DDBJ whole genome shotgun (WGS) entry which is preliminary data.</text>
</comment>
<name>A0A4V3IV53_9MICO</name>
<dbReference type="Proteomes" id="UP000298313">
    <property type="component" value="Unassembled WGS sequence"/>
</dbReference>
<protein>
    <recommendedName>
        <fullName evidence="1">Putative Flp pilus-assembly TadG-like N-terminal domain-containing protein</fullName>
    </recommendedName>
</protein>
<dbReference type="InterPro" id="IPR028087">
    <property type="entry name" value="Tad_N"/>
</dbReference>
<evidence type="ECO:0000313" key="2">
    <source>
        <dbReference type="EMBL" id="TFD75684.1"/>
    </source>
</evidence>
<dbReference type="AlphaFoldDB" id="A0A4V3IV53"/>
<feature type="domain" description="Putative Flp pilus-assembly TadG-like N-terminal" evidence="1">
    <location>
        <begin position="13"/>
        <end position="56"/>
    </location>
</feature>
<proteinExistence type="predicted"/>
<accession>A0A4V3IV53</accession>